<feature type="domain" description="AAA" evidence="1">
    <location>
        <begin position="1"/>
        <end position="193"/>
    </location>
</feature>
<dbReference type="PANTHER" id="PTHR13696">
    <property type="entry name" value="P-LOOP CONTAINING NUCLEOSIDE TRIPHOSPHATE HYDROLASE"/>
    <property type="match status" value="1"/>
</dbReference>
<dbReference type="RefSeq" id="WP_210856540.1">
    <property type="nucleotide sequence ID" value="NZ_JAGQDD010000020.1"/>
</dbReference>
<proteinExistence type="predicted"/>
<name>A0A941BDB5_9BURK</name>
<dbReference type="InterPro" id="IPR025669">
    <property type="entry name" value="AAA_dom"/>
</dbReference>
<evidence type="ECO:0000259" key="1">
    <source>
        <dbReference type="Pfam" id="PF13614"/>
    </source>
</evidence>
<evidence type="ECO:0000313" key="3">
    <source>
        <dbReference type="Proteomes" id="UP000676246"/>
    </source>
</evidence>
<dbReference type="AlphaFoldDB" id="A0A941BDB5"/>
<gene>
    <name evidence="2" type="ORF">KAK03_20380</name>
</gene>
<reference evidence="2 3" key="1">
    <citation type="submission" date="2021-04" db="EMBL/GenBank/DDBJ databases">
        <title>The genome sequence of Ideonella sp. 3Y2.</title>
        <authorList>
            <person name="Liu Y."/>
        </authorList>
    </citation>
    <scope>NUCLEOTIDE SEQUENCE [LARGE SCALE GENOMIC DNA]</scope>
    <source>
        <strain evidence="2 3">3Y2</strain>
    </source>
</reference>
<evidence type="ECO:0000313" key="2">
    <source>
        <dbReference type="EMBL" id="MBQ0932835.1"/>
    </source>
</evidence>
<sequence length="293" mass="33288">MKTIATINFKGGVGKTTATWALGNVAARDAGVSSLIFDLDAQMSLTQAIALNEDGNPFKDFTNWYERSISKKKTIFDALDEFTKPTAFNFGVNHDFIYKISDRYHFVPSVEDLYWTELELFDREKVKFFIQRLLEKVQNSSNVPKYNYALFDCPPSFSLLSYSVLSTCDLVLIPINPDFFAAKGLSLLLNSLRMRIEPFPVPKIGVFMNRAKKPGGSSIKHYSNETQRYLDDAADVLRHVAADRGLNVRLFDQAIFDKVGMKRAIQEGLPTDFAAQYSNLWKQIQSFLNEKTK</sequence>
<dbReference type="Pfam" id="PF13614">
    <property type="entry name" value="AAA_31"/>
    <property type="match status" value="1"/>
</dbReference>
<dbReference type="InterPro" id="IPR050678">
    <property type="entry name" value="DNA_Partitioning_ATPase"/>
</dbReference>
<dbReference type="SUPFAM" id="SSF52540">
    <property type="entry name" value="P-loop containing nucleoside triphosphate hydrolases"/>
    <property type="match status" value="1"/>
</dbReference>
<dbReference type="Proteomes" id="UP000676246">
    <property type="component" value="Unassembled WGS sequence"/>
</dbReference>
<dbReference type="CDD" id="cd02042">
    <property type="entry name" value="ParAB_family"/>
    <property type="match status" value="1"/>
</dbReference>
<dbReference type="Gene3D" id="3.40.50.300">
    <property type="entry name" value="P-loop containing nucleotide triphosphate hydrolases"/>
    <property type="match status" value="1"/>
</dbReference>
<comment type="caution">
    <text evidence="2">The sequence shown here is derived from an EMBL/GenBank/DDBJ whole genome shotgun (WGS) entry which is preliminary data.</text>
</comment>
<keyword evidence="3" id="KW-1185">Reference proteome</keyword>
<dbReference type="PANTHER" id="PTHR13696:SF99">
    <property type="entry name" value="COBYRINIC ACID AC-DIAMIDE SYNTHASE"/>
    <property type="match status" value="1"/>
</dbReference>
<accession>A0A941BDB5</accession>
<dbReference type="InterPro" id="IPR027417">
    <property type="entry name" value="P-loop_NTPase"/>
</dbReference>
<dbReference type="EMBL" id="JAGQDD010000020">
    <property type="protein sequence ID" value="MBQ0932835.1"/>
    <property type="molecule type" value="Genomic_DNA"/>
</dbReference>
<organism evidence="2 3">
    <name type="scientific">Ideonella alba</name>
    <dbReference type="NCBI Taxonomy" id="2824118"/>
    <lineage>
        <taxon>Bacteria</taxon>
        <taxon>Pseudomonadati</taxon>
        <taxon>Pseudomonadota</taxon>
        <taxon>Betaproteobacteria</taxon>
        <taxon>Burkholderiales</taxon>
        <taxon>Sphaerotilaceae</taxon>
        <taxon>Ideonella</taxon>
    </lineage>
</organism>
<protein>
    <submittedName>
        <fullName evidence="2">ParA family protein</fullName>
    </submittedName>
</protein>